<evidence type="ECO:0000256" key="1">
    <source>
        <dbReference type="SAM" id="Phobius"/>
    </source>
</evidence>
<keyword evidence="2" id="KW-0732">Signal</keyword>
<sequence length="197" mass="22167">MQCVTLFFCLVLVSADEYDNKLTKLWSVSRASRDGSVFNVTSASIVIQPSSYANERPSRAAKLLQPYAFKPRAVPIPIRREEPQVEKNVYYTDEAKKYKSEILFPGNYYSISKEKNLEDGEKESKGGINQKIKRKTKLKPKKLKKYMLPLLLAYKLKYFALVPVMIGGLILLVGATGMAGFFFALFAAVMGLQKGGY</sequence>
<gene>
    <name evidence="3" type="ORF">OBRU01_14130</name>
</gene>
<protein>
    <submittedName>
        <fullName evidence="3">Uncharacterized protein</fullName>
    </submittedName>
</protein>
<organism evidence="3 4">
    <name type="scientific">Operophtera brumata</name>
    <name type="common">Winter moth</name>
    <name type="synonym">Phalaena brumata</name>
    <dbReference type="NCBI Taxonomy" id="104452"/>
    <lineage>
        <taxon>Eukaryota</taxon>
        <taxon>Metazoa</taxon>
        <taxon>Ecdysozoa</taxon>
        <taxon>Arthropoda</taxon>
        <taxon>Hexapoda</taxon>
        <taxon>Insecta</taxon>
        <taxon>Pterygota</taxon>
        <taxon>Neoptera</taxon>
        <taxon>Endopterygota</taxon>
        <taxon>Lepidoptera</taxon>
        <taxon>Glossata</taxon>
        <taxon>Ditrysia</taxon>
        <taxon>Geometroidea</taxon>
        <taxon>Geometridae</taxon>
        <taxon>Larentiinae</taxon>
        <taxon>Operophtera</taxon>
    </lineage>
</organism>
<dbReference type="EMBL" id="JTDY01002399">
    <property type="protein sequence ID" value="KOB71492.1"/>
    <property type="molecule type" value="Genomic_DNA"/>
</dbReference>
<feature type="signal peptide" evidence="2">
    <location>
        <begin position="1"/>
        <end position="15"/>
    </location>
</feature>
<dbReference type="Pfam" id="PF07898">
    <property type="entry name" value="DUF1676"/>
    <property type="match status" value="1"/>
</dbReference>
<keyword evidence="1" id="KW-0472">Membrane</keyword>
<feature type="transmembrane region" description="Helical" evidence="1">
    <location>
        <begin position="158"/>
        <end position="189"/>
    </location>
</feature>
<dbReference type="InterPro" id="IPR012464">
    <property type="entry name" value="DUF1676"/>
</dbReference>
<accession>A0A0L7L7L5</accession>
<evidence type="ECO:0000256" key="2">
    <source>
        <dbReference type="SAM" id="SignalP"/>
    </source>
</evidence>
<reference evidence="3 4" key="1">
    <citation type="journal article" date="2015" name="Genome Biol. Evol.">
        <title>The genome of winter moth (Operophtera brumata) provides a genomic perspective on sexual dimorphism and phenology.</title>
        <authorList>
            <person name="Derks M.F."/>
            <person name="Smit S."/>
            <person name="Salis L."/>
            <person name="Schijlen E."/>
            <person name="Bossers A."/>
            <person name="Mateman C."/>
            <person name="Pijl A.S."/>
            <person name="de Ridder D."/>
            <person name="Groenen M.A."/>
            <person name="Visser M.E."/>
            <person name="Megens H.J."/>
        </authorList>
    </citation>
    <scope>NUCLEOTIDE SEQUENCE [LARGE SCALE GENOMIC DNA]</scope>
    <source>
        <strain evidence="3">WM2013NL</strain>
        <tissue evidence="3">Head and thorax</tissue>
    </source>
</reference>
<keyword evidence="1" id="KW-1133">Transmembrane helix</keyword>
<proteinExistence type="predicted"/>
<dbReference type="AlphaFoldDB" id="A0A0L7L7L5"/>
<name>A0A0L7L7L5_OPEBR</name>
<dbReference type="STRING" id="104452.A0A0L7L7L5"/>
<evidence type="ECO:0000313" key="4">
    <source>
        <dbReference type="Proteomes" id="UP000037510"/>
    </source>
</evidence>
<feature type="chain" id="PRO_5012429823" evidence="2">
    <location>
        <begin position="16"/>
        <end position="197"/>
    </location>
</feature>
<comment type="caution">
    <text evidence="3">The sequence shown here is derived from an EMBL/GenBank/DDBJ whole genome shotgun (WGS) entry which is preliminary data.</text>
</comment>
<keyword evidence="4" id="KW-1185">Reference proteome</keyword>
<keyword evidence="1" id="KW-0812">Transmembrane</keyword>
<dbReference type="Proteomes" id="UP000037510">
    <property type="component" value="Unassembled WGS sequence"/>
</dbReference>
<evidence type="ECO:0000313" key="3">
    <source>
        <dbReference type="EMBL" id="KOB71492.1"/>
    </source>
</evidence>